<dbReference type="PRINTS" id="PR00469">
    <property type="entry name" value="PNDRDTASEII"/>
</dbReference>
<proteinExistence type="predicted"/>
<dbReference type="GO" id="GO:0004497">
    <property type="term" value="F:monooxygenase activity"/>
    <property type="evidence" value="ECO:0007669"/>
    <property type="project" value="TreeGrafter"/>
</dbReference>
<reference evidence="2 3" key="1">
    <citation type="submission" date="2019-02" db="EMBL/GenBank/DDBJ databases">
        <title>Deep-cultivation of Planctomycetes and their phenomic and genomic characterization uncovers novel biology.</title>
        <authorList>
            <person name="Wiegand S."/>
            <person name="Jogler M."/>
            <person name="Boedeker C."/>
            <person name="Pinto D."/>
            <person name="Vollmers J."/>
            <person name="Rivas-Marin E."/>
            <person name="Kohn T."/>
            <person name="Peeters S.H."/>
            <person name="Heuer A."/>
            <person name="Rast P."/>
            <person name="Oberbeckmann S."/>
            <person name="Bunk B."/>
            <person name="Jeske O."/>
            <person name="Meyerdierks A."/>
            <person name="Storesund J.E."/>
            <person name="Kallscheuer N."/>
            <person name="Luecker S."/>
            <person name="Lage O.M."/>
            <person name="Pohl T."/>
            <person name="Merkel B.J."/>
            <person name="Hornburger P."/>
            <person name="Mueller R.-W."/>
            <person name="Bruemmer F."/>
            <person name="Labrenz M."/>
            <person name="Spormann A.M."/>
            <person name="Op den Camp H."/>
            <person name="Overmann J."/>
            <person name="Amann R."/>
            <person name="Jetten M.S.M."/>
            <person name="Mascher T."/>
            <person name="Medema M.H."/>
            <person name="Devos D.P."/>
            <person name="Kaster A.-K."/>
            <person name="Ovreas L."/>
            <person name="Rohde M."/>
            <person name="Galperin M.Y."/>
            <person name="Jogler C."/>
        </authorList>
    </citation>
    <scope>NUCLEOTIDE SEQUENCE [LARGE SCALE GENOMIC DNA]</scope>
    <source>
        <strain evidence="2 3">Pan216</strain>
    </source>
</reference>
<dbReference type="InterPro" id="IPR036188">
    <property type="entry name" value="FAD/NAD-bd_sf"/>
</dbReference>
<dbReference type="InterPro" id="IPR050982">
    <property type="entry name" value="Auxin_biosynth/cation_transpt"/>
</dbReference>
<dbReference type="RefSeq" id="WP_419192959.1">
    <property type="nucleotide sequence ID" value="NZ_CP036279.1"/>
</dbReference>
<dbReference type="EC" id="1.-.-.-" evidence="2"/>
<gene>
    <name evidence="2" type="primary">czcO</name>
    <name evidence="2" type="ORF">Pan216_51890</name>
</gene>
<dbReference type="Pfam" id="PF13738">
    <property type="entry name" value="Pyr_redox_3"/>
    <property type="match status" value="1"/>
</dbReference>
<evidence type="ECO:0000256" key="1">
    <source>
        <dbReference type="ARBA" id="ARBA00023002"/>
    </source>
</evidence>
<dbReference type="EMBL" id="CP036279">
    <property type="protein sequence ID" value="QDU64300.1"/>
    <property type="molecule type" value="Genomic_DNA"/>
</dbReference>
<dbReference type="AlphaFoldDB" id="A0A518BBE2"/>
<name>A0A518BBE2_9BACT</name>
<accession>A0A518BBE2</accession>
<dbReference type="GO" id="GO:0050660">
    <property type="term" value="F:flavin adenine dinucleotide binding"/>
    <property type="evidence" value="ECO:0007669"/>
    <property type="project" value="TreeGrafter"/>
</dbReference>
<evidence type="ECO:0000313" key="3">
    <source>
        <dbReference type="Proteomes" id="UP000317093"/>
    </source>
</evidence>
<organism evidence="2 3">
    <name type="scientific">Kolteria novifilia</name>
    <dbReference type="NCBI Taxonomy" id="2527975"/>
    <lineage>
        <taxon>Bacteria</taxon>
        <taxon>Pseudomonadati</taxon>
        <taxon>Planctomycetota</taxon>
        <taxon>Planctomycetia</taxon>
        <taxon>Kolteriales</taxon>
        <taxon>Kolteriaceae</taxon>
        <taxon>Kolteria</taxon>
    </lineage>
</organism>
<dbReference type="Proteomes" id="UP000317093">
    <property type="component" value="Chromosome"/>
</dbReference>
<dbReference type="KEGG" id="knv:Pan216_51890"/>
<keyword evidence="3" id="KW-1185">Reference proteome</keyword>
<evidence type="ECO:0000313" key="2">
    <source>
        <dbReference type="EMBL" id="QDU64300.1"/>
    </source>
</evidence>
<sequence length="375" mass="41358">MRQRMKCVEVAIVGAGAAGVGVGIALQDLGLNNFVIVDRGRVGESFRRWPREMRFITPSFYSNGFGLLDLNSVSPTTSPAFTLGEQNPTGLQYAAYLEALATYRHLPAETKTNVHSITRDKNGRFLLRTDREDYEAQYLIWGTGEFQYPNRCPFVGSEHCVHTSCVQSWAELSGSEFAIIGGFESGVDAATHLASTADRITLIDRNPIGISDDPDPSGSLVPTSALRLRDLLDRDKLVLRPDFHVVAVERTSDAFVIRSHADDRVTVSSPPLLATGFLGGQTLIQGLFENDPEGFPMLTPQDESVKTQGLFLVGPKVRHEGLLFCFIYKFRQRFAVVAAAIGERLGVDTSDFIDYYREAGMYLDDFSCCGESCEC</sequence>
<dbReference type="SUPFAM" id="SSF51905">
    <property type="entry name" value="FAD/NAD(P)-binding domain"/>
    <property type="match status" value="1"/>
</dbReference>
<dbReference type="PANTHER" id="PTHR43539:SF89">
    <property type="entry name" value="NAD(P)-BINDING DOMAIN-CONTAINING PROTEIN"/>
    <property type="match status" value="1"/>
</dbReference>
<keyword evidence="1 2" id="KW-0560">Oxidoreductase</keyword>
<dbReference type="Gene3D" id="3.50.50.60">
    <property type="entry name" value="FAD/NAD(P)-binding domain"/>
    <property type="match status" value="2"/>
</dbReference>
<protein>
    <submittedName>
        <fullName evidence="2">Putative oxidoreductase CzcO</fullName>
        <ecNumber evidence="2">1.-.-.-</ecNumber>
    </submittedName>
</protein>
<dbReference type="PANTHER" id="PTHR43539">
    <property type="entry name" value="FLAVIN-BINDING MONOOXYGENASE-LIKE PROTEIN (AFU_ORTHOLOGUE AFUA_4G09220)"/>
    <property type="match status" value="1"/>
</dbReference>